<proteinExistence type="predicted"/>
<feature type="region of interest" description="Disordered" evidence="1">
    <location>
        <begin position="109"/>
        <end position="139"/>
    </location>
</feature>
<evidence type="ECO:0000313" key="2">
    <source>
        <dbReference type="EMBL" id="ELW66221.1"/>
    </source>
</evidence>
<accession>L9KTS8</accession>
<evidence type="ECO:0000256" key="1">
    <source>
        <dbReference type="SAM" id="MobiDB-lite"/>
    </source>
</evidence>
<dbReference type="EMBL" id="KB320659">
    <property type="protein sequence ID" value="ELW66221.1"/>
    <property type="molecule type" value="Genomic_DNA"/>
</dbReference>
<feature type="region of interest" description="Disordered" evidence="1">
    <location>
        <begin position="393"/>
        <end position="415"/>
    </location>
</feature>
<dbReference type="InParanoid" id="L9KTS8"/>
<reference evidence="3" key="2">
    <citation type="journal article" date="2013" name="Nat. Commun.">
        <title>Genome of the Chinese tree shrew.</title>
        <authorList>
            <person name="Fan Y."/>
            <person name="Huang Z.Y."/>
            <person name="Cao C.C."/>
            <person name="Chen C.S."/>
            <person name="Chen Y.X."/>
            <person name="Fan D.D."/>
            <person name="He J."/>
            <person name="Hou H.L."/>
            <person name="Hu L."/>
            <person name="Hu X.T."/>
            <person name="Jiang X.T."/>
            <person name="Lai R."/>
            <person name="Lang Y.S."/>
            <person name="Liang B."/>
            <person name="Liao S.G."/>
            <person name="Mu D."/>
            <person name="Ma Y.Y."/>
            <person name="Niu Y.Y."/>
            <person name="Sun X.Q."/>
            <person name="Xia J.Q."/>
            <person name="Xiao J."/>
            <person name="Xiong Z.Q."/>
            <person name="Xu L."/>
            <person name="Yang L."/>
            <person name="Zhang Y."/>
            <person name="Zhao W."/>
            <person name="Zhao X.D."/>
            <person name="Zheng Y.T."/>
            <person name="Zhou J.M."/>
            <person name="Zhu Y.B."/>
            <person name="Zhang G.J."/>
            <person name="Wang J."/>
            <person name="Yao Y.G."/>
        </authorList>
    </citation>
    <scope>NUCLEOTIDE SEQUENCE [LARGE SCALE GENOMIC DNA]</scope>
</reference>
<dbReference type="Proteomes" id="UP000011518">
    <property type="component" value="Unassembled WGS sequence"/>
</dbReference>
<dbReference type="AlphaFoldDB" id="L9KTS8"/>
<keyword evidence="3" id="KW-1185">Reference proteome</keyword>
<gene>
    <name evidence="2" type="ORF">TREES_T100014783</name>
</gene>
<evidence type="ECO:0000313" key="3">
    <source>
        <dbReference type="Proteomes" id="UP000011518"/>
    </source>
</evidence>
<name>L9KTS8_TUPCH</name>
<sequence>MGRLPRVLDGGAFLLESGCALRGHLVSAQSDLPLPSEHPHGCPWKPPRSRAPRYLRHSMALSITHIYSGTVTGGLLCARGKNQFKPASAEKGTKLMSHVHVVRNVAFGDPQSHLPQSTAKSERLGPPQGQLQNPRRGLWPTVPGRVRISGFSKKTCKFSFNQVLMPFAGSSAEFSFPLYKMAGEKAVKQDTKKKKPEAKKADYSGKAKKQLLASWAVPNGHIADVKRRYIGSPALPLCAASGSSPVNGNDNVITHLTSPVCRGQQWLGQERVRAVRTASLCFGTASQYNGATAGVLSPTSWPRSSRNLSEQILLFFPSSPRALGVGEAVPFPVQGTLPSHRQRFLGFAMHLLPSRMGRWSRPGQPTLPQDPEPERELWEEWLEAVLAGGYSGMLTTHSRDPAKAPVAQPSSKPLVPGRSPDIITVLLPTL</sequence>
<organism evidence="2 3">
    <name type="scientific">Tupaia chinensis</name>
    <name type="common">Chinese tree shrew</name>
    <name type="synonym">Tupaia belangeri chinensis</name>
    <dbReference type="NCBI Taxonomy" id="246437"/>
    <lineage>
        <taxon>Eukaryota</taxon>
        <taxon>Metazoa</taxon>
        <taxon>Chordata</taxon>
        <taxon>Craniata</taxon>
        <taxon>Vertebrata</taxon>
        <taxon>Euteleostomi</taxon>
        <taxon>Mammalia</taxon>
        <taxon>Eutheria</taxon>
        <taxon>Euarchontoglires</taxon>
        <taxon>Scandentia</taxon>
        <taxon>Tupaiidae</taxon>
        <taxon>Tupaia</taxon>
    </lineage>
</organism>
<protein>
    <submittedName>
        <fullName evidence="2">Uncharacterized protein</fullName>
    </submittedName>
</protein>
<reference evidence="3" key="1">
    <citation type="submission" date="2012-07" db="EMBL/GenBank/DDBJ databases">
        <title>Genome of the Chinese tree shrew, a rising model animal genetically related to primates.</title>
        <authorList>
            <person name="Zhang G."/>
            <person name="Fan Y."/>
            <person name="Yao Y."/>
            <person name="Huang Z."/>
        </authorList>
    </citation>
    <scope>NUCLEOTIDE SEQUENCE [LARGE SCALE GENOMIC DNA]</scope>
</reference>